<dbReference type="AlphaFoldDB" id="A0A7J7ZJK3"/>
<comment type="caution">
    <text evidence="2">The sequence shown here is derived from an EMBL/GenBank/DDBJ whole genome shotgun (WGS) entry which is preliminary data.</text>
</comment>
<dbReference type="EMBL" id="JACAGB010000003">
    <property type="protein sequence ID" value="KAF6374215.1"/>
    <property type="molecule type" value="Genomic_DNA"/>
</dbReference>
<evidence type="ECO:0000313" key="2">
    <source>
        <dbReference type="EMBL" id="KAF6374215.1"/>
    </source>
</evidence>
<evidence type="ECO:0000256" key="1">
    <source>
        <dbReference type="SAM" id="MobiDB-lite"/>
    </source>
</evidence>
<reference evidence="2 3" key="1">
    <citation type="journal article" date="2020" name="Nature">
        <title>Six reference-quality genomes reveal evolution of bat adaptations.</title>
        <authorList>
            <person name="Jebb D."/>
            <person name="Huang Z."/>
            <person name="Pippel M."/>
            <person name="Hughes G.M."/>
            <person name="Lavrichenko K."/>
            <person name="Devanna P."/>
            <person name="Winkler S."/>
            <person name="Jermiin L.S."/>
            <person name="Skirmuntt E.C."/>
            <person name="Katzourakis A."/>
            <person name="Burkitt-Gray L."/>
            <person name="Ray D.A."/>
            <person name="Sullivan K.A.M."/>
            <person name="Roscito J.G."/>
            <person name="Kirilenko B.M."/>
            <person name="Davalos L.M."/>
            <person name="Corthals A.P."/>
            <person name="Power M.L."/>
            <person name="Jones G."/>
            <person name="Ransome R.D."/>
            <person name="Dechmann D.K.N."/>
            <person name="Locatelli A.G."/>
            <person name="Puechmaille S.J."/>
            <person name="Fedrigo O."/>
            <person name="Jarvis E.D."/>
            <person name="Hiller M."/>
            <person name="Vernes S.C."/>
            <person name="Myers E.W."/>
            <person name="Teeling E.C."/>
        </authorList>
    </citation>
    <scope>NUCLEOTIDE SEQUENCE [LARGE SCALE GENOMIC DNA]</scope>
    <source>
        <strain evidence="2">MPipKuh1</strain>
        <tissue evidence="2">Flight muscle</tissue>
    </source>
</reference>
<sequence length="156" mass="17394">MGELRSRDRGPASLQALHFGESFLKNNLEPELGNAIPVLWARLATRTSCPAPACKALSSALPEFHRRPRLRTWHLARETWQLWTAPTSVGKLGTLTVYGAQDQLRTDPRTRIKAGPEPAPRRIGTVMGPDRTRGPGLIWDPDSAIDNLTRQIRDNI</sequence>
<dbReference type="Proteomes" id="UP000558488">
    <property type="component" value="Unassembled WGS sequence"/>
</dbReference>
<protein>
    <submittedName>
        <fullName evidence="2">Uncharacterized protein</fullName>
    </submittedName>
</protein>
<proteinExistence type="predicted"/>
<accession>A0A7J7ZJK3</accession>
<feature type="region of interest" description="Disordered" evidence="1">
    <location>
        <begin position="111"/>
        <end position="137"/>
    </location>
</feature>
<gene>
    <name evidence="2" type="ORF">mPipKuh1_009451</name>
</gene>
<organism evidence="2 3">
    <name type="scientific">Pipistrellus kuhlii</name>
    <name type="common">Kuhl's pipistrelle</name>
    <dbReference type="NCBI Taxonomy" id="59472"/>
    <lineage>
        <taxon>Eukaryota</taxon>
        <taxon>Metazoa</taxon>
        <taxon>Chordata</taxon>
        <taxon>Craniata</taxon>
        <taxon>Vertebrata</taxon>
        <taxon>Euteleostomi</taxon>
        <taxon>Mammalia</taxon>
        <taxon>Eutheria</taxon>
        <taxon>Laurasiatheria</taxon>
        <taxon>Chiroptera</taxon>
        <taxon>Yangochiroptera</taxon>
        <taxon>Vespertilionidae</taxon>
        <taxon>Pipistrellus</taxon>
    </lineage>
</organism>
<name>A0A7J7ZJK3_PIPKU</name>
<keyword evidence="3" id="KW-1185">Reference proteome</keyword>
<evidence type="ECO:0000313" key="3">
    <source>
        <dbReference type="Proteomes" id="UP000558488"/>
    </source>
</evidence>